<dbReference type="CDD" id="cd16015">
    <property type="entry name" value="LTA_synthase"/>
    <property type="match status" value="1"/>
</dbReference>
<accession>A0ABS3HH94</accession>
<evidence type="ECO:0000313" key="10">
    <source>
        <dbReference type="Proteomes" id="UP000664495"/>
    </source>
</evidence>
<keyword evidence="5 7" id="KW-1133">Transmembrane helix</keyword>
<evidence type="ECO:0000256" key="4">
    <source>
        <dbReference type="ARBA" id="ARBA00022692"/>
    </source>
</evidence>
<dbReference type="InterPro" id="IPR017850">
    <property type="entry name" value="Alkaline_phosphatase_core_sf"/>
</dbReference>
<dbReference type="PANTHER" id="PTHR47371">
    <property type="entry name" value="LIPOTEICHOIC ACID SYNTHASE"/>
    <property type="match status" value="1"/>
</dbReference>
<evidence type="ECO:0000256" key="1">
    <source>
        <dbReference type="ARBA" id="ARBA00004651"/>
    </source>
</evidence>
<feature type="transmembrane region" description="Helical" evidence="7">
    <location>
        <begin position="371"/>
        <end position="390"/>
    </location>
</feature>
<evidence type="ECO:0000256" key="5">
    <source>
        <dbReference type="ARBA" id="ARBA00022989"/>
    </source>
</evidence>
<evidence type="ECO:0000256" key="7">
    <source>
        <dbReference type="SAM" id="Phobius"/>
    </source>
</evidence>
<name>A0ABS3HH94_9ENTE</name>
<sequence length="994" mass="115808">MKTKKANRYGIITIFFASVFMIIQRVLITATVVPEYAQNPTRFYIYNILLALTAVGGNLLALYMGYYANENVKKNFISPLGRMYLMYVLLALIINIFCLSVNIRDYWIILFPISQNLFGFAVSFLFVFASSPLIVTHLNKFQNSNIKKCFTLLSIFFVVLPTMFGKDIFSFSGGNNILWVAYLFLMGYVIRRFNIVSRFRYRFMHFILSGFFLSLLVILMTKVSMHVHLDVSTANRFSVPWSIFSVYYSVLLFICIERYNARIGSFKSSFKTISIFLVATQVATNWQVLINKISEKYKIAFPDSAFEWSKRILLIIGIYFSVCIVLALVICLVQKFAIYKWIERKLVFNSWFQLIDKLLKIKDWIYANSRLILSAVFYYFFTALQIFLLSDYRTKDRAISAVLTIFTQRQAQLFLNVIIITAFLLLIFLITKRFWYAFTFTLIIDLLLTVSTVIKVKLRMEPILPSDLLFLSNISEILSMISPIIVIVLVFILMILAISTFILQHRANKFYNLKISVKKRLLWIFMLLFLFSGLFWVNHQDSPSNLLFRFFKVDSQFYNQRKGAMINGPLIQFINNIDVKIMDRPKEYSEEKIKSIMKKYDKEATQMNESRKEWAQDQTVVFVLSESFSDPSRLPNIKLSRDPIPFVNSLSSKTTSGLMLSSAYGGGTANMEWQSLTGMDMSNLDATLPTPYTQLVNKQKVAPSFLNLFDESSAIHPYWGTLYNRMNVFKKFGFDTFRYLESPDGFKHLETIGNNPYVSDEASYNETLDKIKKNENRTQFIQLSTMQNRMPYDNYYEENDFDYDGDIVTDSTGNTMRTYLKGLNLSDQALEKFILEIDNIQKPITLLWYGDHLPGIYKEDEFTKYPYNYRETNFFVYNNKYMDNNQKNEKYSLVSPYVFPSLALEQAQLKVTPFYALLTEVLNNIPATTNDPNSSSQNVYNGQRKFVDQNNNVLKESQLSEEQKEIIKEYMLIQYDLIAGKQYSAKWAMKRASE</sequence>
<dbReference type="Proteomes" id="UP000664495">
    <property type="component" value="Unassembled WGS sequence"/>
</dbReference>
<feature type="transmembrane region" description="Helical" evidence="7">
    <location>
        <begin position="12"/>
        <end position="32"/>
    </location>
</feature>
<dbReference type="PANTHER" id="PTHR47371:SF3">
    <property type="entry name" value="PHOSPHOGLYCEROL TRANSFERASE I"/>
    <property type="match status" value="1"/>
</dbReference>
<feature type="transmembrane region" description="Helical" evidence="7">
    <location>
        <begin position="268"/>
        <end position="288"/>
    </location>
</feature>
<keyword evidence="10" id="KW-1185">Reference proteome</keyword>
<evidence type="ECO:0000256" key="2">
    <source>
        <dbReference type="ARBA" id="ARBA00004936"/>
    </source>
</evidence>
<feature type="transmembrane region" description="Helical" evidence="7">
    <location>
        <begin position="410"/>
        <end position="429"/>
    </location>
</feature>
<reference evidence="9 10" key="1">
    <citation type="submission" date="2021-03" db="EMBL/GenBank/DDBJ databases">
        <title>Enterococcal diversity collection.</title>
        <authorList>
            <person name="Gilmore M.S."/>
            <person name="Schwartzman J."/>
            <person name="Van Tyne D."/>
            <person name="Martin M."/>
            <person name="Earl A.M."/>
            <person name="Manson A.L."/>
            <person name="Straub T."/>
            <person name="Salamzade R."/>
            <person name="Saavedra J."/>
            <person name="Lebreton F."/>
            <person name="Prichula J."/>
            <person name="Schaufler K."/>
            <person name="Gaca A."/>
            <person name="Sgardioli B."/>
            <person name="Wagenaar J."/>
            <person name="Strong T."/>
        </authorList>
    </citation>
    <scope>NUCLEOTIDE SEQUENCE [LARGE SCALE GENOMIC DNA]</scope>
    <source>
        <strain evidence="9 10">MJM16</strain>
    </source>
</reference>
<dbReference type="InterPro" id="IPR000917">
    <property type="entry name" value="Sulfatase_N"/>
</dbReference>
<gene>
    <name evidence="9" type="ORF">JZO85_11145</name>
</gene>
<feature type="transmembrane region" description="Helical" evidence="7">
    <location>
        <begin position="312"/>
        <end position="333"/>
    </location>
</feature>
<feature type="transmembrane region" description="Helical" evidence="7">
    <location>
        <begin position="44"/>
        <end position="63"/>
    </location>
</feature>
<feature type="transmembrane region" description="Helical" evidence="7">
    <location>
        <begin position="149"/>
        <end position="165"/>
    </location>
</feature>
<feature type="domain" description="Sulfatase N-terminal" evidence="8">
    <location>
        <begin position="618"/>
        <end position="892"/>
    </location>
</feature>
<feature type="transmembrane region" description="Helical" evidence="7">
    <location>
        <begin position="206"/>
        <end position="225"/>
    </location>
</feature>
<feature type="transmembrane region" description="Helical" evidence="7">
    <location>
        <begin position="237"/>
        <end position="256"/>
    </location>
</feature>
<dbReference type="Pfam" id="PF00884">
    <property type="entry name" value="Sulfatase"/>
    <property type="match status" value="1"/>
</dbReference>
<evidence type="ECO:0000256" key="3">
    <source>
        <dbReference type="ARBA" id="ARBA00022475"/>
    </source>
</evidence>
<feature type="transmembrane region" description="Helical" evidence="7">
    <location>
        <begin position="520"/>
        <end position="537"/>
    </location>
</feature>
<keyword evidence="3" id="KW-1003">Cell membrane</keyword>
<feature type="transmembrane region" description="Helical" evidence="7">
    <location>
        <begin position="474"/>
        <end position="499"/>
    </location>
</feature>
<comment type="pathway">
    <text evidence="2">Cell wall biogenesis; lipoteichoic acid biosynthesis.</text>
</comment>
<organism evidence="9 10">
    <name type="scientific">Candidatus Enterococcus murrayae</name>
    <dbReference type="NCBI Taxonomy" id="2815321"/>
    <lineage>
        <taxon>Bacteria</taxon>
        <taxon>Bacillati</taxon>
        <taxon>Bacillota</taxon>
        <taxon>Bacilli</taxon>
        <taxon>Lactobacillales</taxon>
        <taxon>Enterococcaceae</taxon>
        <taxon>Enterococcus</taxon>
    </lineage>
</organism>
<dbReference type="InterPro" id="IPR050448">
    <property type="entry name" value="OpgB/LTA_synthase_biosynth"/>
</dbReference>
<feature type="transmembrane region" description="Helical" evidence="7">
    <location>
        <begin position="84"/>
        <end position="103"/>
    </location>
</feature>
<evidence type="ECO:0000259" key="8">
    <source>
        <dbReference type="Pfam" id="PF00884"/>
    </source>
</evidence>
<feature type="transmembrane region" description="Helical" evidence="7">
    <location>
        <begin position="109"/>
        <end position="128"/>
    </location>
</feature>
<feature type="transmembrane region" description="Helical" evidence="7">
    <location>
        <begin position="434"/>
        <end position="454"/>
    </location>
</feature>
<comment type="subcellular location">
    <subcellularLocation>
        <location evidence="1">Cell membrane</location>
        <topology evidence="1">Multi-pass membrane protein</topology>
    </subcellularLocation>
</comment>
<protein>
    <submittedName>
        <fullName evidence="9">Sulfatase-like hydrolase/transferase</fullName>
    </submittedName>
</protein>
<dbReference type="EMBL" id="JAFLVR010000024">
    <property type="protein sequence ID" value="MBO0452831.1"/>
    <property type="molecule type" value="Genomic_DNA"/>
</dbReference>
<dbReference type="Gene3D" id="3.40.720.10">
    <property type="entry name" value="Alkaline Phosphatase, subunit A"/>
    <property type="match status" value="1"/>
</dbReference>
<keyword evidence="4 7" id="KW-0812">Transmembrane</keyword>
<evidence type="ECO:0000256" key="6">
    <source>
        <dbReference type="ARBA" id="ARBA00023136"/>
    </source>
</evidence>
<evidence type="ECO:0000313" key="9">
    <source>
        <dbReference type="EMBL" id="MBO0452831.1"/>
    </source>
</evidence>
<dbReference type="RefSeq" id="WP_207108602.1">
    <property type="nucleotide sequence ID" value="NZ_JAFLVR010000024.1"/>
</dbReference>
<feature type="transmembrane region" description="Helical" evidence="7">
    <location>
        <begin position="177"/>
        <end position="194"/>
    </location>
</feature>
<comment type="caution">
    <text evidence="9">The sequence shown here is derived from an EMBL/GenBank/DDBJ whole genome shotgun (WGS) entry which is preliminary data.</text>
</comment>
<proteinExistence type="predicted"/>
<keyword evidence="6 7" id="KW-0472">Membrane</keyword>